<keyword evidence="1" id="KW-0472">Membrane</keyword>
<keyword evidence="3" id="KW-1185">Reference proteome</keyword>
<name>A0AA35GAQ8_9FIRM</name>
<dbReference type="RefSeq" id="WP_264842202.1">
    <property type="nucleotide sequence ID" value="NZ_AP025628.1"/>
</dbReference>
<organism evidence="2 3">
    <name type="scientific">Caldinitratiruptor microaerophilus</name>
    <dbReference type="NCBI Taxonomy" id="671077"/>
    <lineage>
        <taxon>Bacteria</taxon>
        <taxon>Bacillati</taxon>
        <taxon>Bacillota</taxon>
        <taxon>Clostridia</taxon>
        <taxon>Eubacteriales</taxon>
        <taxon>Symbiobacteriaceae</taxon>
        <taxon>Caldinitratiruptor</taxon>
    </lineage>
</organism>
<dbReference type="Proteomes" id="UP001163687">
    <property type="component" value="Chromosome"/>
</dbReference>
<evidence type="ECO:0000313" key="3">
    <source>
        <dbReference type="Proteomes" id="UP001163687"/>
    </source>
</evidence>
<proteinExistence type="predicted"/>
<evidence type="ECO:0000313" key="2">
    <source>
        <dbReference type="EMBL" id="BDG61564.1"/>
    </source>
</evidence>
<protein>
    <recommendedName>
        <fullName evidence="4">Cobalt transporter subunit (CbtB)</fullName>
    </recommendedName>
</protein>
<keyword evidence="1" id="KW-0812">Transmembrane</keyword>
<dbReference type="EMBL" id="AP025628">
    <property type="protein sequence ID" value="BDG61564.1"/>
    <property type="molecule type" value="Genomic_DNA"/>
</dbReference>
<feature type="transmembrane region" description="Helical" evidence="1">
    <location>
        <begin position="25"/>
        <end position="48"/>
    </location>
</feature>
<accession>A0AA35GAQ8</accession>
<gene>
    <name evidence="2" type="ORF">caldi_26540</name>
</gene>
<keyword evidence="1" id="KW-1133">Transmembrane helix</keyword>
<evidence type="ECO:0008006" key="4">
    <source>
        <dbReference type="Google" id="ProtNLM"/>
    </source>
</evidence>
<dbReference type="KEGG" id="cmic:caldi_26540"/>
<sequence>MNEVSLSLRGLTAVRHLRMGGWPRYLLLQGVLWLSVPVALYVLFAAPIPAVHDALHSVRHFTAFFTCH</sequence>
<dbReference type="AlphaFoldDB" id="A0AA35GAQ8"/>
<reference evidence="2" key="1">
    <citation type="submission" date="2022-03" db="EMBL/GenBank/DDBJ databases">
        <title>Complete genome sequence of Caldinitratiruptor microaerophilus.</title>
        <authorList>
            <person name="Mukaiyama R."/>
            <person name="Nishiyama T."/>
            <person name="Ueda K."/>
        </authorList>
    </citation>
    <scope>NUCLEOTIDE SEQUENCE</scope>
    <source>
        <strain evidence="2">JCM 16183</strain>
    </source>
</reference>
<evidence type="ECO:0000256" key="1">
    <source>
        <dbReference type="SAM" id="Phobius"/>
    </source>
</evidence>